<reference evidence="1" key="1">
    <citation type="journal article" date="2022" name="bioRxiv">
        <title>Sequencing and chromosome-scale assembly of the giantPleurodeles waltlgenome.</title>
        <authorList>
            <person name="Brown T."/>
            <person name="Elewa A."/>
            <person name="Iarovenko S."/>
            <person name="Subramanian E."/>
            <person name="Araus A.J."/>
            <person name="Petzold A."/>
            <person name="Susuki M."/>
            <person name="Suzuki K.-i.T."/>
            <person name="Hayashi T."/>
            <person name="Toyoda A."/>
            <person name="Oliveira C."/>
            <person name="Osipova E."/>
            <person name="Leigh N.D."/>
            <person name="Simon A."/>
            <person name="Yun M.H."/>
        </authorList>
    </citation>
    <scope>NUCLEOTIDE SEQUENCE</scope>
    <source>
        <strain evidence="1">20211129_DDA</strain>
        <tissue evidence="1">Liver</tissue>
    </source>
</reference>
<proteinExistence type="predicted"/>
<gene>
    <name evidence="1" type="ORF">NDU88_006924</name>
</gene>
<evidence type="ECO:0000313" key="2">
    <source>
        <dbReference type="Proteomes" id="UP001066276"/>
    </source>
</evidence>
<accession>A0AAV7LS26</accession>
<dbReference type="EMBL" id="JANPWB010000015">
    <property type="protein sequence ID" value="KAJ1093833.1"/>
    <property type="molecule type" value="Genomic_DNA"/>
</dbReference>
<comment type="caution">
    <text evidence="1">The sequence shown here is derived from an EMBL/GenBank/DDBJ whole genome shotgun (WGS) entry which is preliminary data.</text>
</comment>
<name>A0AAV7LS26_PLEWA</name>
<protein>
    <submittedName>
        <fullName evidence="1">Uncharacterized protein</fullName>
    </submittedName>
</protein>
<organism evidence="1 2">
    <name type="scientific">Pleurodeles waltl</name>
    <name type="common">Iberian ribbed newt</name>
    <dbReference type="NCBI Taxonomy" id="8319"/>
    <lineage>
        <taxon>Eukaryota</taxon>
        <taxon>Metazoa</taxon>
        <taxon>Chordata</taxon>
        <taxon>Craniata</taxon>
        <taxon>Vertebrata</taxon>
        <taxon>Euteleostomi</taxon>
        <taxon>Amphibia</taxon>
        <taxon>Batrachia</taxon>
        <taxon>Caudata</taxon>
        <taxon>Salamandroidea</taxon>
        <taxon>Salamandridae</taxon>
        <taxon>Pleurodelinae</taxon>
        <taxon>Pleurodeles</taxon>
    </lineage>
</organism>
<dbReference type="Proteomes" id="UP001066276">
    <property type="component" value="Chromosome 11"/>
</dbReference>
<dbReference type="AlphaFoldDB" id="A0AAV7LS26"/>
<keyword evidence="2" id="KW-1185">Reference proteome</keyword>
<evidence type="ECO:0000313" key="1">
    <source>
        <dbReference type="EMBL" id="KAJ1093833.1"/>
    </source>
</evidence>
<sequence length="124" mass="13848">MRWGGGGEGPSFRGPLPLSSASVCLQLPHLKGPEPWHCPLLSGLRAPARHYCHQNHQWWSAPASVPLGPSRARHFVQPLRRGLPHLRCGCPLHWKAVTFRPSAAPFCSRCSRSRSVTKPRRHLD</sequence>